<protein>
    <recommendedName>
        <fullName evidence="3">Apea-like HEPN domain-containing protein</fullName>
    </recommendedName>
</protein>
<proteinExistence type="predicted"/>
<gene>
    <name evidence="1" type="ORF">GFK26_10495</name>
</gene>
<organism evidence="1 2">
    <name type="scientific">Variovorax paradoxus</name>
    <dbReference type="NCBI Taxonomy" id="34073"/>
    <lineage>
        <taxon>Bacteria</taxon>
        <taxon>Pseudomonadati</taxon>
        <taxon>Pseudomonadota</taxon>
        <taxon>Betaproteobacteria</taxon>
        <taxon>Burkholderiales</taxon>
        <taxon>Comamonadaceae</taxon>
        <taxon>Variovorax</taxon>
    </lineage>
</organism>
<reference evidence="1 2" key="1">
    <citation type="submission" date="2019-10" db="EMBL/GenBank/DDBJ databases">
        <title>Complete genome sequence of Variovorax paradoxus 5C-2.</title>
        <authorList>
            <person name="Gogoleva N.E."/>
            <person name="Balkin A.S."/>
        </authorList>
    </citation>
    <scope>NUCLEOTIDE SEQUENCE [LARGE SCALE GENOMIC DNA]</scope>
    <source>
        <strain evidence="1 2">5C-2</strain>
    </source>
</reference>
<dbReference type="RefSeq" id="WP_153281909.1">
    <property type="nucleotide sequence ID" value="NZ_CP045644.1"/>
</dbReference>
<dbReference type="AlphaFoldDB" id="A0A5Q0M0L6"/>
<dbReference type="EMBL" id="CP045644">
    <property type="protein sequence ID" value="QFZ83161.1"/>
    <property type="molecule type" value="Genomic_DNA"/>
</dbReference>
<evidence type="ECO:0008006" key="3">
    <source>
        <dbReference type="Google" id="ProtNLM"/>
    </source>
</evidence>
<sequence length="321" mass="35464">MQLSIQPSGETLGFTVVGRLVDASIDGNGALVLIARGFPAANAARSFFPVLQRAVALAGVNGRLAVNMPLEISETKVSDFGFWEGQEDVVEHGWPATQLPNPLVIYNEGAWVYPEHEYVALAKSFRIVPTFLTDIVQITKELKDASTQLPQQARPVDREVLIAASFLAHGSRSTLHVWRFLIAVTGLEMLADRQQAGEKTKQAIELLREEIDAKYAQTPSVQVDWLKNAIRGAKEQSIGAAVRDLVVNWCAPGKAKNPLHQFFTDEGDCKKKVSALYALRSQYVHSGRVTQEKDLKRYSFFELASVATASLHHILNEMLRG</sequence>
<evidence type="ECO:0000313" key="1">
    <source>
        <dbReference type="EMBL" id="QFZ83161.1"/>
    </source>
</evidence>
<evidence type="ECO:0000313" key="2">
    <source>
        <dbReference type="Proteomes" id="UP000326780"/>
    </source>
</evidence>
<accession>A0A5Q0M0L6</accession>
<name>A0A5Q0M0L6_VARPD</name>
<dbReference type="Proteomes" id="UP000326780">
    <property type="component" value="Chromosome"/>
</dbReference>